<dbReference type="InterPro" id="IPR012373">
    <property type="entry name" value="Ferrdict_sens_TM"/>
</dbReference>
<organism evidence="4 5">
    <name type="scientific">Pseudobacter ginsenosidimutans</name>
    <dbReference type="NCBI Taxonomy" id="661488"/>
    <lineage>
        <taxon>Bacteria</taxon>
        <taxon>Pseudomonadati</taxon>
        <taxon>Bacteroidota</taxon>
        <taxon>Chitinophagia</taxon>
        <taxon>Chitinophagales</taxon>
        <taxon>Chitinophagaceae</taxon>
        <taxon>Pseudobacter</taxon>
    </lineage>
</organism>
<evidence type="ECO:0000313" key="5">
    <source>
        <dbReference type="Proteomes" id="UP000293874"/>
    </source>
</evidence>
<evidence type="ECO:0000313" key="4">
    <source>
        <dbReference type="EMBL" id="RZS75020.1"/>
    </source>
</evidence>
<proteinExistence type="predicted"/>
<reference evidence="4 5" key="1">
    <citation type="submission" date="2019-02" db="EMBL/GenBank/DDBJ databases">
        <title>Genomic Encyclopedia of Type Strains, Phase IV (KMG-IV): sequencing the most valuable type-strain genomes for metagenomic binning, comparative biology and taxonomic classification.</title>
        <authorList>
            <person name="Goeker M."/>
        </authorList>
    </citation>
    <scope>NUCLEOTIDE SEQUENCE [LARGE SCALE GENOMIC DNA]</scope>
    <source>
        <strain evidence="4 5">DSM 18116</strain>
    </source>
</reference>
<dbReference type="GO" id="GO:0016989">
    <property type="term" value="F:sigma factor antagonist activity"/>
    <property type="evidence" value="ECO:0007669"/>
    <property type="project" value="TreeGrafter"/>
</dbReference>
<dbReference type="Pfam" id="PF16344">
    <property type="entry name" value="FecR_C"/>
    <property type="match status" value="1"/>
</dbReference>
<gene>
    <name evidence="4" type="ORF">EV199_0877</name>
</gene>
<accession>A0A4Q7N0B9</accession>
<dbReference type="EMBL" id="SGXA01000001">
    <property type="protein sequence ID" value="RZS75020.1"/>
    <property type="molecule type" value="Genomic_DNA"/>
</dbReference>
<evidence type="ECO:0000259" key="3">
    <source>
        <dbReference type="Pfam" id="PF16344"/>
    </source>
</evidence>
<keyword evidence="1" id="KW-0472">Membrane</keyword>
<keyword evidence="5" id="KW-1185">Reference proteome</keyword>
<dbReference type="OrthoDB" id="629393at2"/>
<keyword evidence="1" id="KW-0812">Transmembrane</keyword>
<dbReference type="InterPro" id="IPR032508">
    <property type="entry name" value="FecR_C"/>
</dbReference>
<protein>
    <submittedName>
        <fullName evidence="4">FecR family protein</fullName>
    </submittedName>
</protein>
<evidence type="ECO:0000256" key="1">
    <source>
        <dbReference type="SAM" id="Phobius"/>
    </source>
</evidence>
<dbReference type="PANTHER" id="PTHR30273">
    <property type="entry name" value="PERIPLASMIC SIGNAL SENSOR AND SIGMA FACTOR ACTIVATOR FECR-RELATED"/>
    <property type="match status" value="1"/>
</dbReference>
<feature type="transmembrane region" description="Helical" evidence="1">
    <location>
        <begin position="88"/>
        <end position="109"/>
    </location>
</feature>
<feature type="domain" description="FecR protein" evidence="2">
    <location>
        <begin position="185"/>
        <end position="279"/>
    </location>
</feature>
<name>A0A4Q7N0B9_9BACT</name>
<dbReference type="PANTHER" id="PTHR30273:SF2">
    <property type="entry name" value="PROTEIN FECR"/>
    <property type="match status" value="1"/>
</dbReference>
<sequence length="407" mass="44503">MTTDKLIELFGKCQSQTATAAEKAVLLSMLEDAGNEEAIRNLIDGQLAEEKPLQDISDSTFNAMLEAIFRAGNNLPAPVRKISFLQRWGRVAAAVLILLAGITAIALLMNRKEEHQQPALVQYPLDLPPGKNGAVLTLSDGSQLVLDSLNNGLIGTQNGAAVVLKNGELAYQPAEQTSVTVTFNTMSTPKGRQFSLLLPDGTKVWLNAASSLRYPTIFADNERKVEISGEAYFEVAKDARKPFYVSIGGRAAIEVLGTSFNVNAYENEVAVNTTLIDGSIAVSALSGTLKPGGNRVVLQPAQLARITTQAGANTQPEKILVVDNVDTGKITAWKDGIFNFNGTRLEEVMRQLERWYDIKVVYEKEIPNIRFGGKMSRNLNLDELLKILEASEVRFRMEEGRRLVVLP</sequence>
<dbReference type="Gene3D" id="3.55.50.30">
    <property type="match status" value="1"/>
</dbReference>
<dbReference type="InterPro" id="IPR006860">
    <property type="entry name" value="FecR"/>
</dbReference>
<evidence type="ECO:0000259" key="2">
    <source>
        <dbReference type="Pfam" id="PF04773"/>
    </source>
</evidence>
<keyword evidence="1" id="KW-1133">Transmembrane helix</keyword>
<feature type="domain" description="Protein FecR C-terminal" evidence="3">
    <location>
        <begin position="338"/>
        <end position="403"/>
    </location>
</feature>
<dbReference type="Gene3D" id="2.60.120.1440">
    <property type="match status" value="1"/>
</dbReference>
<dbReference type="Proteomes" id="UP000293874">
    <property type="component" value="Unassembled WGS sequence"/>
</dbReference>
<dbReference type="AlphaFoldDB" id="A0A4Q7N0B9"/>
<dbReference type="Pfam" id="PF04773">
    <property type="entry name" value="FecR"/>
    <property type="match status" value="1"/>
</dbReference>
<comment type="caution">
    <text evidence="4">The sequence shown here is derived from an EMBL/GenBank/DDBJ whole genome shotgun (WGS) entry which is preliminary data.</text>
</comment>
<dbReference type="RefSeq" id="WP_130539433.1">
    <property type="nucleotide sequence ID" value="NZ_CP042431.1"/>
</dbReference>